<gene>
    <name evidence="1" type="ORF">CK203_087796</name>
</gene>
<reference evidence="1 2" key="1">
    <citation type="journal article" date="2018" name="PLoS Genet.">
        <title>Population sequencing reveals clonal diversity and ancestral inbreeding in the grapevine cultivar Chardonnay.</title>
        <authorList>
            <person name="Roach M.J."/>
            <person name="Johnson D.L."/>
            <person name="Bohlmann J."/>
            <person name="van Vuuren H.J."/>
            <person name="Jones S.J."/>
            <person name="Pretorius I.S."/>
            <person name="Schmidt S.A."/>
            <person name="Borneman A.R."/>
        </authorList>
    </citation>
    <scope>NUCLEOTIDE SEQUENCE [LARGE SCALE GENOMIC DNA]</scope>
    <source>
        <strain evidence="2">cv. Chardonnay</strain>
        <tissue evidence="1">Leaf</tissue>
    </source>
</reference>
<dbReference type="Proteomes" id="UP000288805">
    <property type="component" value="Unassembled WGS sequence"/>
</dbReference>
<proteinExistence type="predicted"/>
<dbReference type="EMBL" id="QGNW01001964">
    <property type="protein sequence ID" value="RVW27158.1"/>
    <property type="molecule type" value="Genomic_DNA"/>
</dbReference>
<evidence type="ECO:0000313" key="2">
    <source>
        <dbReference type="Proteomes" id="UP000288805"/>
    </source>
</evidence>
<evidence type="ECO:0000313" key="1">
    <source>
        <dbReference type="EMBL" id="RVW27158.1"/>
    </source>
</evidence>
<sequence length="113" mass="13042">MDHSNNYQIKNSKNLLYSSLSCLQLNLGIKAEDVHHSFFYSGNLNYKSQNFNPAPAPNSNITQTNYPSLSQPLTIKRNETNLLLWKNQLLNVIIANWLEDFIEGDMPIRQIFL</sequence>
<accession>A0A438CVC1</accession>
<name>A0A438CVC1_VITVI</name>
<dbReference type="AlphaFoldDB" id="A0A438CVC1"/>
<comment type="caution">
    <text evidence="1">The sequence shown here is derived from an EMBL/GenBank/DDBJ whole genome shotgun (WGS) entry which is preliminary data.</text>
</comment>
<protein>
    <submittedName>
        <fullName evidence="1">Uncharacterized protein</fullName>
    </submittedName>
</protein>
<organism evidence="1 2">
    <name type="scientific">Vitis vinifera</name>
    <name type="common">Grape</name>
    <dbReference type="NCBI Taxonomy" id="29760"/>
    <lineage>
        <taxon>Eukaryota</taxon>
        <taxon>Viridiplantae</taxon>
        <taxon>Streptophyta</taxon>
        <taxon>Embryophyta</taxon>
        <taxon>Tracheophyta</taxon>
        <taxon>Spermatophyta</taxon>
        <taxon>Magnoliopsida</taxon>
        <taxon>eudicotyledons</taxon>
        <taxon>Gunneridae</taxon>
        <taxon>Pentapetalae</taxon>
        <taxon>rosids</taxon>
        <taxon>Vitales</taxon>
        <taxon>Vitaceae</taxon>
        <taxon>Viteae</taxon>
        <taxon>Vitis</taxon>
    </lineage>
</organism>